<evidence type="ECO:0000256" key="1">
    <source>
        <dbReference type="SAM" id="MobiDB-lite"/>
    </source>
</evidence>
<feature type="region of interest" description="Disordered" evidence="1">
    <location>
        <begin position="297"/>
        <end position="316"/>
    </location>
</feature>
<dbReference type="Proteomes" id="UP000253472">
    <property type="component" value="Unassembled WGS sequence"/>
</dbReference>
<dbReference type="AlphaFoldDB" id="A0A367XSS9"/>
<feature type="compositionally biased region" description="Basic and acidic residues" evidence="1">
    <location>
        <begin position="297"/>
        <end position="311"/>
    </location>
</feature>
<name>A0A367XSS9_9ASCO</name>
<sequence>MSTTTIATTAAPPVNHFQISHKSSCSTPTAAAKLPIKRVYNPHKHKFVQRIRLPHDDATTTTSSPQKNRVLVKVKICGINYLTDFNTTNSNTVIPGKRIIGKVPGFPNVKFLVYPYITHTSSSTSESPIELVHGESIDGGMQDSLVVHSSQLISIPLNVSLHDACFINDIATVLYKYVHRMRPGRTIVVLNDVRRELNDVLVVLKHAGMAPNKVAIVDAGSMSRKYVGMFDVVYCFCRALAREAREYCVVEGEEGREKGVVLTSFETEWSEVMKLNSDDKQLTCDVLMILSNLNKEREEKDSSDGKQDTDSLVHSTASTNSSTKQYHYSWIWYDKDIDLQNYHNLHEYEDDDEDLDLTESENYYLNHIVYQMNQFLKENTLQRVCYFNRKPKKPLNACII</sequence>
<proteinExistence type="predicted"/>
<dbReference type="STRING" id="5486.A0A367XSS9"/>
<dbReference type="SUPFAM" id="SSF50129">
    <property type="entry name" value="GroES-like"/>
    <property type="match status" value="1"/>
</dbReference>
<evidence type="ECO:0000313" key="3">
    <source>
        <dbReference type="Proteomes" id="UP000253472"/>
    </source>
</evidence>
<dbReference type="OrthoDB" id="4082978at2759"/>
<dbReference type="EMBL" id="QLNQ01000029">
    <property type="protein sequence ID" value="RCK56624.1"/>
    <property type="molecule type" value="Genomic_DNA"/>
</dbReference>
<organism evidence="2 3">
    <name type="scientific">Candida viswanathii</name>
    <dbReference type="NCBI Taxonomy" id="5486"/>
    <lineage>
        <taxon>Eukaryota</taxon>
        <taxon>Fungi</taxon>
        <taxon>Dikarya</taxon>
        <taxon>Ascomycota</taxon>
        <taxon>Saccharomycotina</taxon>
        <taxon>Pichiomycetes</taxon>
        <taxon>Debaryomycetaceae</taxon>
        <taxon>Candida/Lodderomyces clade</taxon>
        <taxon>Candida</taxon>
    </lineage>
</organism>
<keyword evidence="3" id="KW-1185">Reference proteome</keyword>
<gene>
    <name evidence="2" type="ORF">Cantr_05443</name>
</gene>
<evidence type="ECO:0000313" key="2">
    <source>
        <dbReference type="EMBL" id="RCK56624.1"/>
    </source>
</evidence>
<dbReference type="InterPro" id="IPR011032">
    <property type="entry name" value="GroES-like_sf"/>
</dbReference>
<comment type="caution">
    <text evidence="2">The sequence shown here is derived from an EMBL/GenBank/DDBJ whole genome shotgun (WGS) entry which is preliminary data.</text>
</comment>
<dbReference type="Gene3D" id="3.90.180.10">
    <property type="entry name" value="Medium-chain alcohol dehydrogenases, catalytic domain"/>
    <property type="match status" value="1"/>
</dbReference>
<accession>A0A367XSS9</accession>
<protein>
    <submittedName>
        <fullName evidence="2">Uncharacterized protein</fullName>
    </submittedName>
</protein>
<reference evidence="2 3" key="1">
    <citation type="submission" date="2018-06" db="EMBL/GenBank/DDBJ databases">
        <title>Whole genome sequencing of Candida tropicalis (genome annotated by CSBL at Korea University).</title>
        <authorList>
            <person name="Ahn J."/>
        </authorList>
    </citation>
    <scope>NUCLEOTIDE SEQUENCE [LARGE SCALE GENOMIC DNA]</scope>
    <source>
        <strain evidence="2 3">ATCC 20962</strain>
    </source>
</reference>